<dbReference type="EMBL" id="CP029829">
    <property type="protein sequence ID" value="AWU94668.1"/>
    <property type="molecule type" value="Genomic_DNA"/>
</dbReference>
<dbReference type="Gene3D" id="1.10.3990.20">
    <property type="entry name" value="protein bp1543"/>
    <property type="match status" value="1"/>
</dbReference>
<organism evidence="2 3">
    <name type="scientific">Azospirillum ramasamyi</name>
    <dbReference type="NCBI Taxonomy" id="682998"/>
    <lineage>
        <taxon>Bacteria</taxon>
        <taxon>Pseudomonadati</taxon>
        <taxon>Pseudomonadota</taxon>
        <taxon>Alphaproteobacteria</taxon>
        <taxon>Rhodospirillales</taxon>
        <taxon>Azospirillaceae</taxon>
        <taxon>Azospirillum</taxon>
    </lineage>
</organism>
<accession>A0A2U9S9R8</accession>
<dbReference type="Pfam" id="PF13467">
    <property type="entry name" value="RHH_4"/>
    <property type="match status" value="1"/>
</dbReference>
<protein>
    <recommendedName>
        <fullName evidence="1">Ribbon-helix-helix domain-containing protein</fullName>
    </recommendedName>
</protein>
<dbReference type="InterPro" id="IPR038268">
    <property type="entry name" value="RHH_sf"/>
</dbReference>
<gene>
    <name evidence="2" type="ORF">DM194_10560</name>
</gene>
<feature type="domain" description="Ribbon-helix-helix" evidence="1">
    <location>
        <begin position="2"/>
        <end position="64"/>
    </location>
</feature>
<evidence type="ECO:0000313" key="2">
    <source>
        <dbReference type="EMBL" id="AWU94668.1"/>
    </source>
</evidence>
<evidence type="ECO:0000313" key="3">
    <source>
        <dbReference type="Proteomes" id="UP000249605"/>
    </source>
</evidence>
<dbReference type="Proteomes" id="UP000249605">
    <property type="component" value="Chromosome"/>
</dbReference>
<name>A0A2U9S9R8_9PROT</name>
<reference evidence="2 3" key="1">
    <citation type="journal article" date="2019" name="Int. J. Syst. Evol. Microbiol.">
        <title>Azospirillum ramasamyi sp. nov., a novel diazotrophic bacterium isolated from fermented bovine products.</title>
        <authorList>
            <person name="Anandham R."/>
            <person name="Heo J."/>
            <person name="Krishnamoorthy R."/>
            <person name="SenthilKumar M."/>
            <person name="Gopal N.O."/>
            <person name="Kim S.J."/>
            <person name="Kwon S.W."/>
        </authorList>
    </citation>
    <scope>NUCLEOTIDE SEQUENCE [LARGE SCALE GENOMIC DNA]</scope>
    <source>
        <strain evidence="2 3">M2T2B2</strain>
    </source>
</reference>
<keyword evidence="3" id="KW-1185">Reference proteome</keyword>
<dbReference type="AlphaFoldDB" id="A0A2U9S9R8"/>
<dbReference type="RefSeq" id="WP_111067278.1">
    <property type="nucleotide sequence ID" value="NZ_CP029829.1"/>
</dbReference>
<dbReference type="OrthoDB" id="8479603at2"/>
<evidence type="ECO:0000259" key="1">
    <source>
        <dbReference type="Pfam" id="PF13467"/>
    </source>
</evidence>
<dbReference type="KEGG" id="azm:DM194_10560"/>
<proteinExistence type="predicted"/>
<sequence>MQMRNIRVNGKRTSMKLMPVEWESLEEICAREHMTMSELVSKIEAERQDCDNLTGCVRVYALCYFRKAASLSEPMPRHRAPEARAPEAIAYAAE</sequence>
<dbReference type="InterPro" id="IPR027373">
    <property type="entry name" value="RHH_dom"/>
</dbReference>